<accession>A0AA39H439</accession>
<feature type="region of interest" description="Disordered" evidence="5">
    <location>
        <begin position="229"/>
        <end position="256"/>
    </location>
</feature>
<evidence type="ECO:0000256" key="6">
    <source>
        <dbReference type="SAM" id="Phobius"/>
    </source>
</evidence>
<evidence type="ECO:0000256" key="5">
    <source>
        <dbReference type="SAM" id="MobiDB-lite"/>
    </source>
</evidence>
<name>A0AA39H439_9BILA</name>
<feature type="transmembrane region" description="Helical" evidence="6">
    <location>
        <begin position="481"/>
        <end position="504"/>
    </location>
</feature>
<organism evidence="8 9">
    <name type="scientific">Steinernema hermaphroditum</name>
    <dbReference type="NCBI Taxonomy" id="289476"/>
    <lineage>
        <taxon>Eukaryota</taxon>
        <taxon>Metazoa</taxon>
        <taxon>Ecdysozoa</taxon>
        <taxon>Nematoda</taxon>
        <taxon>Chromadorea</taxon>
        <taxon>Rhabditida</taxon>
        <taxon>Tylenchina</taxon>
        <taxon>Panagrolaimomorpha</taxon>
        <taxon>Strongyloidoidea</taxon>
        <taxon>Steinernematidae</taxon>
        <taxon>Steinernema</taxon>
    </lineage>
</organism>
<feature type="transmembrane region" description="Helical" evidence="6">
    <location>
        <begin position="718"/>
        <end position="739"/>
    </location>
</feature>
<keyword evidence="9" id="KW-1185">Reference proteome</keyword>
<feature type="compositionally biased region" description="Low complexity" evidence="5">
    <location>
        <begin position="287"/>
        <end position="305"/>
    </location>
</feature>
<feature type="transmembrane region" description="Helical" evidence="6">
    <location>
        <begin position="510"/>
        <end position="531"/>
    </location>
</feature>
<feature type="transmembrane region" description="Helical" evidence="6">
    <location>
        <begin position="455"/>
        <end position="474"/>
    </location>
</feature>
<feature type="transmembrane region" description="Helical" evidence="6">
    <location>
        <begin position="811"/>
        <end position="829"/>
    </location>
</feature>
<comment type="caution">
    <text evidence="8">The sequence shown here is derived from an EMBL/GenBank/DDBJ whole genome shotgun (WGS) entry which is preliminary data.</text>
</comment>
<keyword evidence="3 6" id="KW-1133">Transmembrane helix</keyword>
<feature type="transmembrane region" description="Helical" evidence="6">
    <location>
        <begin position="769"/>
        <end position="791"/>
    </location>
</feature>
<keyword evidence="4 6" id="KW-0472">Membrane</keyword>
<feature type="compositionally biased region" description="Low complexity" evidence="5">
    <location>
        <begin position="229"/>
        <end position="247"/>
    </location>
</feature>
<dbReference type="InterPro" id="IPR011701">
    <property type="entry name" value="MFS"/>
</dbReference>
<keyword evidence="2 6" id="KW-0812">Transmembrane</keyword>
<evidence type="ECO:0000313" key="8">
    <source>
        <dbReference type="EMBL" id="KAK0398399.1"/>
    </source>
</evidence>
<evidence type="ECO:0000259" key="7">
    <source>
        <dbReference type="PROSITE" id="PS50850"/>
    </source>
</evidence>
<dbReference type="Gene3D" id="1.20.1250.20">
    <property type="entry name" value="MFS general substrate transporter like domains"/>
    <property type="match status" value="2"/>
</dbReference>
<dbReference type="SUPFAM" id="SSF103473">
    <property type="entry name" value="MFS general substrate transporter"/>
    <property type="match status" value="1"/>
</dbReference>
<dbReference type="InterPro" id="IPR020846">
    <property type="entry name" value="MFS_dom"/>
</dbReference>
<feature type="transmembrane region" description="Helical" evidence="6">
    <location>
        <begin position="578"/>
        <end position="596"/>
    </location>
</feature>
<feature type="region of interest" description="Disordered" evidence="5">
    <location>
        <begin position="287"/>
        <end position="319"/>
    </location>
</feature>
<evidence type="ECO:0000313" key="9">
    <source>
        <dbReference type="Proteomes" id="UP001175271"/>
    </source>
</evidence>
<dbReference type="PANTHER" id="PTHR11662:SF72">
    <property type="entry name" value="MAJOR FACILITATOR SUPERFAMILY (MFS) PROFILE DOMAIN-CONTAINING PROTEIN"/>
    <property type="match status" value="1"/>
</dbReference>
<protein>
    <recommendedName>
        <fullName evidence="7">Major facilitator superfamily (MFS) profile domain-containing protein</fullName>
    </recommendedName>
</protein>
<reference evidence="8" key="1">
    <citation type="submission" date="2023-06" db="EMBL/GenBank/DDBJ databases">
        <title>Genomic analysis of the entomopathogenic nematode Steinernema hermaphroditum.</title>
        <authorList>
            <person name="Schwarz E.M."/>
            <person name="Heppert J.K."/>
            <person name="Baniya A."/>
            <person name="Schwartz H.T."/>
            <person name="Tan C.-H."/>
            <person name="Antoshechkin I."/>
            <person name="Sternberg P.W."/>
            <person name="Goodrich-Blair H."/>
            <person name="Dillman A.R."/>
        </authorList>
    </citation>
    <scope>NUCLEOTIDE SEQUENCE</scope>
    <source>
        <strain evidence="8">PS9179</strain>
        <tissue evidence="8">Whole animal</tissue>
    </source>
</reference>
<dbReference type="PANTHER" id="PTHR11662">
    <property type="entry name" value="SOLUTE CARRIER FAMILY 17"/>
    <property type="match status" value="1"/>
</dbReference>
<dbReference type="EMBL" id="JAUCMV010000005">
    <property type="protein sequence ID" value="KAK0398399.1"/>
    <property type="molecule type" value="Genomic_DNA"/>
</dbReference>
<dbReference type="InterPro" id="IPR057233">
    <property type="entry name" value="DUF7911"/>
</dbReference>
<dbReference type="Proteomes" id="UP001175271">
    <property type="component" value="Unassembled WGS sequence"/>
</dbReference>
<gene>
    <name evidence="8" type="ORF">QR680_002576</name>
</gene>
<feature type="region of interest" description="Disordered" evidence="5">
    <location>
        <begin position="845"/>
        <end position="865"/>
    </location>
</feature>
<feature type="compositionally biased region" description="Polar residues" evidence="5">
    <location>
        <begin position="306"/>
        <end position="319"/>
    </location>
</feature>
<evidence type="ECO:0000256" key="4">
    <source>
        <dbReference type="ARBA" id="ARBA00023136"/>
    </source>
</evidence>
<dbReference type="GO" id="GO:0022857">
    <property type="term" value="F:transmembrane transporter activity"/>
    <property type="evidence" value="ECO:0007669"/>
    <property type="project" value="InterPro"/>
</dbReference>
<sequence>MNEYLAAVMDYSYTLLSTLKFATCSHTSDRSRSTLVPDLSFFDNTFSDIVYFIDETSVGPIWTLRQFQLLPSGYLKPLDIYDMKHPAFDPGKPDAYANDNMLQSDAKSLYIWNRSQDQLHSTCAFDAIFRPKTAKTKTFKVQRQRREWLNSFSVDKSLIVYAESTRTSDMHWATNIYASNLSKPGQTVCIGHTNVLLDVNVISVASLLEMKRKNFSLFGNRTLEKATTTITAKPTTSASPSTTTAKARPPKLRNKQHKVADYDYSNSIFNSELGYIINLGNLKTSEISSSSSRPSTASTAAPQSTLQTVNTESTKTPVPSFAPNATITPKPQWDATLESAKAKASLWCKSSQRLRIALVLALALGIEGLLRSNINMAMVCMVNKTALIEAAGGVHNTPTTKVVSGGFAQNLTAPTAIPKSAESKDPQCAQVEETEEQARVYNGDLVWTPREQATIFTSFYVGGLVVIIPGGLLVEKYGARFVVFWGAVVNAVGTVMTPSVAYLLGPYAVMVLRFIMGCGQGILVPCMNVLISCWFPAAEKSTALAISTTGNQFSVIIALFLTAELCQFTALGGWAMSFYFYGVFGFVFCILWQCAVTDHPESARVSPDELSYIHGENIHHVVPATKNGKGKAPMPWKKILSSPVIWAIALSSFSQAFVTVGMVTYIPQYYKNILKMKLSSNGVMSALPFVVQLLTKLLFAMIADVLNKRKICSITTIAKMFNLIASFGCGICLIALTTVDCTQSWLAILLLVTGVGLTSGYIPGYNTSIVCVAPIYTSGIASFCKLLAQIASVASPYMIGSLTKNGQLWEWNVVFYLISGVLFSTGLFFQISGSSEVQPWAKVEGSSGAKQQQETALLPNDGTVA</sequence>
<feature type="transmembrane region" description="Helical" evidence="6">
    <location>
        <begin position="686"/>
        <end position="706"/>
    </location>
</feature>
<feature type="domain" description="Major facilitator superfamily (MFS) profile" evidence="7">
    <location>
        <begin position="356"/>
        <end position="838"/>
    </location>
</feature>
<comment type="subcellular location">
    <subcellularLocation>
        <location evidence="1">Membrane</location>
        <topology evidence="1">Multi-pass membrane protein</topology>
    </subcellularLocation>
</comment>
<dbReference type="Pfam" id="PF07690">
    <property type="entry name" value="MFS_1"/>
    <property type="match status" value="1"/>
</dbReference>
<feature type="transmembrane region" description="Helical" evidence="6">
    <location>
        <begin position="644"/>
        <end position="666"/>
    </location>
</feature>
<evidence type="ECO:0000256" key="3">
    <source>
        <dbReference type="ARBA" id="ARBA00022989"/>
    </source>
</evidence>
<dbReference type="GO" id="GO:0016020">
    <property type="term" value="C:membrane"/>
    <property type="evidence" value="ECO:0007669"/>
    <property type="project" value="UniProtKB-SubCell"/>
</dbReference>
<proteinExistence type="predicted"/>
<evidence type="ECO:0000256" key="1">
    <source>
        <dbReference type="ARBA" id="ARBA00004141"/>
    </source>
</evidence>
<dbReference type="Pfam" id="PF25492">
    <property type="entry name" value="DUF7911"/>
    <property type="match status" value="1"/>
</dbReference>
<evidence type="ECO:0000256" key="2">
    <source>
        <dbReference type="ARBA" id="ARBA00022692"/>
    </source>
</evidence>
<dbReference type="FunFam" id="1.20.1250.20:FF:000532">
    <property type="entry name" value="SLC (SoLute Carrier) homolog"/>
    <property type="match status" value="1"/>
</dbReference>
<dbReference type="InterPro" id="IPR036259">
    <property type="entry name" value="MFS_trans_sf"/>
</dbReference>
<feature type="transmembrane region" description="Helical" evidence="6">
    <location>
        <begin position="745"/>
        <end position="762"/>
    </location>
</feature>
<dbReference type="GO" id="GO:0006820">
    <property type="term" value="P:monoatomic anion transport"/>
    <property type="evidence" value="ECO:0007669"/>
    <property type="project" value="TreeGrafter"/>
</dbReference>
<dbReference type="AlphaFoldDB" id="A0AA39H439"/>
<feature type="transmembrane region" description="Helical" evidence="6">
    <location>
        <begin position="543"/>
        <end position="563"/>
    </location>
</feature>
<dbReference type="InterPro" id="IPR050382">
    <property type="entry name" value="MFS_Na/Anion_cotransporter"/>
</dbReference>
<dbReference type="PROSITE" id="PS50850">
    <property type="entry name" value="MFS"/>
    <property type="match status" value="1"/>
</dbReference>